<evidence type="ECO:0000259" key="1">
    <source>
        <dbReference type="Pfam" id="PF07075"/>
    </source>
</evidence>
<gene>
    <name evidence="3" type="ORF">LA20249_07780</name>
</gene>
<dbReference type="PANTHER" id="PTHR42915">
    <property type="entry name" value="HYPOTHETICAL 460 KDA PROTEIN IN FEUA-SIGW INTERGENIC REGION [PRECURSOR]"/>
    <property type="match status" value="1"/>
</dbReference>
<protein>
    <recommendedName>
        <fullName evidence="5">DUF1343 domain-containing protein</fullName>
    </recommendedName>
</protein>
<dbReference type="STRING" id="1423720.FC67_GL001373"/>
<organism evidence="3 4">
    <name type="scientific">Companilactobacillus alimentarius DSM 20249</name>
    <dbReference type="NCBI Taxonomy" id="1423720"/>
    <lineage>
        <taxon>Bacteria</taxon>
        <taxon>Bacillati</taxon>
        <taxon>Bacillota</taxon>
        <taxon>Bacilli</taxon>
        <taxon>Lactobacillales</taxon>
        <taxon>Lactobacillaceae</taxon>
        <taxon>Companilactobacillus</taxon>
    </lineage>
</organism>
<dbReference type="GO" id="GO:0033922">
    <property type="term" value="F:peptidoglycan beta-N-acetylmuramidase activity"/>
    <property type="evidence" value="ECO:0007669"/>
    <property type="project" value="InterPro"/>
</dbReference>
<evidence type="ECO:0000313" key="3">
    <source>
        <dbReference type="EMBL" id="AUI72823.1"/>
    </source>
</evidence>
<dbReference type="AlphaFoldDB" id="A0A2K9HQA4"/>
<dbReference type="Gene3D" id="3.40.50.12170">
    <property type="entry name" value="Uncharacterised protein PF07075, DUF1343"/>
    <property type="match status" value="1"/>
</dbReference>
<dbReference type="InterPro" id="IPR048502">
    <property type="entry name" value="NamZ_N"/>
</dbReference>
<dbReference type="Proteomes" id="UP000234653">
    <property type="component" value="Chromosome"/>
</dbReference>
<evidence type="ECO:0008006" key="5">
    <source>
        <dbReference type="Google" id="ProtNLM"/>
    </source>
</evidence>
<dbReference type="InterPro" id="IPR048503">
    <property type="entry name" value="NamZ_C"/>
</dbReference>
<feature type="domain" description="Peptidoglycan beta-N-acetylmuramidase NamZ C-terminal" evidence="2">
    <location>
        <begin position="225"/>
        <end position="380"/>
    </location>
</feature>
<dbReference type="Gene3D" id="3.90.1150.140">
    <property type="match status" value="1"/>
</dbReference>
<reference evidence="3 4" key="1">
    <citation type="submission" date="2016-12" db="EMBL/GenBank/DDBJ databases">
        <title>The whole genome sequencing and assembly of Lactobacillus alimentarius DSM 20249T strain.</title>
        <authorList>
            <person name="Lee Y.-J."/>
            <person name="Yi H."/>
            <person name="Bahn Y.-S."/>
            <person name="Kim J.F."/>
            <person name="Lee D.-W."/>
        </authorList>
    </citation>
    <scope>NUCLEOTIDE SEQUENCE [LARGE SCALE GENOMIC DNA]</scope>
    <source>
        <strain evidence="3 4">DSM 20249</strain>
    </source>
</reference>
<evidence type="ECO:0000259" key="2">
    <source>
        <dbReference type="Pfam" id="PF20732"/>
    </source>
</evidence>
<dbReference type="PANTHER" id="PTHR42915:SF1">
    <property type="entry name" value="PEPTIDOGLYCAN BETA-N-ACETYLMURAMIDASE NAMZ"/>
    <property type="match status" value="1"/>
</dbReference>
<feature type="domain" description="Peptidoglycan beta-N-acetylmuramidase NamZ N-terminal" evidence="1">
    <location>
        <begin position="21"/>
        <end position="220"/>
    </location>
</feature>
<proteinExistence type="predicted"/>
<evidence type="ECO:0000313" key="4">
    <source>
        <dbReference type="Proteomes" id="UP000234653"/>
    </source>
</evidence>
<dbReference type="PIRSF" id="PIRSF016719">
    <property type="entry name" value="UCP016719"/>
    <property type="match status" value="1"/>
</dbReference>
<name>A0A2K9HQA4_9LACO</name>
<dbReference type="InterPro" id="IPR008302">
    <property type="entry name" value="NamZ"/>
</dbReference>
<sequence length="380" mass="42690">MMKLGIENVSEYKNLVSNRKIGLVTNFTGVTSNFKSSAEQLNLFGKVVKIFTPEHGLYGVAAAGESVDSYFDKDLDLEVVSLYGNHRAPTVSELSGIDIIVFDIQDIGVRYYTYIYTLLNVMQVAANVNVPIVVMDRPLPLGREQPLGDILTSDYFSFVGLLELPNRYGMTIGELAIWIRDDQSLSLKLYISRLSGWDSSLDVKKNCLPWISPSPNLPTFDALKFYPGLCFLEGTNVSEGRGTVRPFEQFGAPWINAKELSSSLAEECGQNDSLGFQPVWFEPLTSKYERKICQGIQIHIKNDNFDALSLGYGILRTLVHLYPDKFTFDLVSPAIGTDHRFIEYLSGKQMRSTQDLDNLLKENSNINMNFANSVSEYLLY</sequence>
<keyword evidence="4" id="KW-1185">Reference proteome</keyword>
<dbReference type="Pfam" id="PF07075">
    <property type="entry name" value="NamZ_N"/>
    <property type="match status" value="1"/>
</dbReference>
<dbReference type="Pfam" id="PF20732">
    <property type="entry name" value="NamZ_C"/>
    <property type="match status" value="1"/>
</dbReference>
<dbReference type="EMBL" id="CP018867">
    <property type="protein sequence ID" value="AUI72823.1"/>
    <property type="molecule type" value="Genomic_DNA"/>
</dbReference>
<dbReference type="KEGG" id="lali:LA20249_07780"/>
<accession>A0A2K9HQA4</accession>